<accession>A0A1X7AFG7</accession>
<reference evidence="7 8" key="1">
    <citation type="submission" date="2017-03" db="EMBL/GenBank/DDBJ databases">
        <authorList>
            <person name="Afonso C.L."/>
            <person name="Miller P.J."/>
            <person name="Scott M.A."/>
            <person name="Spackman E."/>
            <person name="Goraichik I."/>
            <person name="Dimitrov K.M."/>
            <person name="Suarez D.L."/>
            <person name="Swayne D.E."/>
        </authorList>
    </citation>
    <scope>NUCLEOTIDE SEQUENCE [LARGE SCALE GENOMIC DNA]</scope>
    <source>
        <strain evidence="7">SB41UT1</strain>
    </source>
</reference>
<sequence length="173" mass="18529">MSEGVSRRGLFRMLGGNEAKATSVPDIPEACPPWARDNRSYLALCERCDLCREACPERLIRSLDSPDPALNGIAVLNLDYGQCTFCGECADACPTGALDREQGTKIQAQVKLAGPCDRILGMPCDMCADSCTEQAITLLERSAPTINLEACTGCGACALSCYSRALTMEKRPA</sequence>
<dbReference type="Proteomes" id="UP000196573">
    <property type="component" value="Unassembled WGS sequence"/>
</dbReference>
<name>A0A1X7AFG7_9GAMM</name>
<evidence type="ECO:0000313" key="8">
    <source>
        <dbReference type="Proteomes" id="UP000196573"/>
    </source>
</evidence>
<dbReference type="Pfam" id="PF12838">
    <property type="entry name" value="Fer4_7"/>
    <property type="match status" value="1"/>
</dbReference>
<proteinExistence type="predicted"/>
<feature type="domain" description="4Fe-4S ferredoxin-type" evidence="6">
    <location>
        <begin position="142"/>
        <end position="171"/>
    </location>
</feature>
<keyword evidence="1" id="KW-0004">4Fe-4S</keyword>
<dbReference type="GO" id="GO:0046872">
    <property type="term" value="F:metal ion binding"/>
    <property type="evidence" value="ECO:0007669"/>
    <property type="project" value="UniProtKB-KW"/>
</dbReference>
<evidence type="ECO:0000256" key="1">
    <source>
        <dbReference type="ARBA" id="ARBA00022485"/>
    </source>
</evidence>
<dbReference type="Gene3D" id="3.30.70.20">
    <property type="match status" value="1"/>
</dbReference>
<evidence type="ECO:0000259" key="6">
    <source>
        <dbReference type="PROSITE" id="PS51379"/>
    </source>
</evidence>
<protein>
    <submittedName>
        <fullName evidence="7">Ferredoxin-type protein</fullName>
    </submittedName>
</protein>
<dbReference type="Gene3D" id="3.30.70.3270">
    <property type="match status" value="1"/>
</dbReference>
<dbReference type="InterPro" id="IPR017900">
    <property type="entry name" value="4Fe4S_Fe_S_CS"/>
</dbReference>
<dbReference type="SUPFAM" id="SSF54862">
    <property type="entry name" value="4Fe-4S ferredoxins"/>
    <property type="match status" value="1"/>
</dbReference>
<gene>
    <name evidence="7" type="ORF">EHSB41UT_00764</name>
</gene>
<dbReference type="OrthoDB" id="9808559at2"/>
<dbReference type="RefSeq" id="WP_087107948.1">
    <property type="nucleotide sequence ID" value="NZ_CBCSCN010000014.1"/>
</dbReference>
<evidence type="ECO:0000256" key="5">
    <source>
        <dbReference type="ARBA" id="ARBA00023014"/>
    </source>
</evidence>
<evidence type="ECO:0000256" key="2">
    <source>
        <dbReference type="ARBA" id="ARBA00022723"/>
    </source>
</evidence>
<dbReference type="EMBL" id="FWPT01000002">
    <property type="protein sequence ID" value="SMA37592.1"/>
    <property type="molecule type" value="Genomic_DNA"/>
</dbReference>
<keyword evidence="8" id="KW-1185">Reference proteome</keyword>
<evidence type="ECO:0000256" key="3">
    <source>
        <dbReference type="ARBA" id="ARBA00022737"/>
    </source>
</evidence>
<evidence type="ECO:0000313" key="7">
    <source>
        <dbReference type="EMBL" id="SMA37592.1"/>
    </source>
</evidence>
<dbReference type="GO" id="GO:0051539">
    <property type="term" value="F:4 iron, 4 sulfur cluster binding"/>
    <property type="evidence" value="ECO:0007669"/>
    <property type="project" value="UniProtKB-KW"/>
</dbReference>
<dbReference type="InterPro" id="IPR017896">
    <property type="entry name" value="4Fe4S_Fe-S-bd"/>
</dbReference>
<dbReference type="PROSITE" id="PS00198">
    <property type="entry name" value="4FE4S_FER_1"/>
    <property type="match status" value="1"/>
</dbReference>
<dbReference type="AlphaFoldDB" id="A0A1X7AFG7"/>
<dbReference type="PANTHER" id="PTHR43724">
    <property type="entry name" value="PYRUVATE SYNTHASE SUBUNIT PORD"/>
    <property type="match status" value="1"/>
</dbReference>
<keyword evidence="3" id="KW-0677">Repeat</keyword>
<keyword evidence="5" id="KW-0411">Iron-sulfur</keyword>
<dbReference type="PANTHER" id="PTHR43724:SF1">
    <property type="entry name" value="PYRUVATE SYNTHASE SUBUNIT PORD"/>
    <property type="match status" value="1"/>
</dbReference>
<keyword evidence="4" id="KW-0408">Iron</keyword>
<feature type="domain" description="4Fe-4S ferredoxin-type" evidence="6">
    <location>
        <begin position="74"/>
        <end position="103"/>
    </location>
</feature>
<evidence type="ECO:0000256" key="4">
    <source>
        <dbReference type="ARBA" id="ARBA00023004"/>
    </source>
</evidence>
<organism evidence="7 8">
    <name type="scientific">Parendozoicomonas haliclonae</name>
    <dbReference type="NCBI Taxonomy" id="1960125"/>
    <lineage>
        <taxon>Bacteria</taxon>
        <taxon>Pseudomonadati</taxon>
        <taxon>Pseudomonadota</taxon>
        <taxon>Gammaproteobacteria</taxon>
        <taxon>Oceanospirillales</taxon>
        <taxon>Endozoicomonadaceae</taxon>
        <taxon>Parendozoicomonas</taxon>
    </lineage>
</organism>
<dbReference type="PROSITE" id="PS51379">
    <property type="entry name" value="4FE4S_FER_2"/>
    <property type="match status" value="2"/>
</dbReference>
<dbReference type="Pfam" id="PF00037">
    <property type="entry name" value="Fer4"/>
    <property type="match status" value="1"/>
</dbReference>
<keyword evidence="2" id="KW-0479">Metal-binding</keyword>